<organism evidence="6 7">
    <name type="scientific">Saccharopolyspora cebuensis</name>
    <dbReference type="NCBI Taxonomy" id="418759"/>
    <lineage>
        <taxon>Bacteria</taxon>
        <taxon>Bacillati</taxon>
        <taxon>Actinomycetota</taxon>
        <taxon>Actinomycetes</taxon>
        <taxon>Pseudonocardiales</taxon>
        <taxon>Pseudonocardiaceae</taxon>
        <taxon>Saccharopolyspora</taxon>
    </lineage>
</organism>
<dbReference type="Pfam" id="PF17754">
    <property type="entry name" value="TetR_C_14"/>
    <property type="match status" value="1"/>
</dbReference>
<dbReference type="RefSeq" id="WP_345363869.1">
    <property type="nucleotide sequence ID" value="NZ_BAABII010000010.1"/>
</dbReference>
<feature type="domain" description="HTH tetR-type" evidence="4">
    <location>
        <begin position="24"/>
        <end position="65"/>
    </location>
</feature>
<evidence type="ECO:0000259" key="5">
    <source>
        <dbReference type="Pfam" id="PF17754"/>
    </source>
</evidence>
<dbReference type="Gene3D" id="1.10.357.10">
    <property type="entry name" value="Tetracycline Repressor, domain 2"/>
    <property type="match status" value="1"/>
</dbReference>
<name>A0ABV4CJ58_9PSEU</name>
<dbReference type="Proteomes" id="UP001564626">
    <property type="component" value="Unassembled WGS sequence"/>
</dbReference>
<protein>
    <submittedName>
        <fullName evidence="6">TetR/AcrR family transcriptional regulator</fullName>
    </submittedName>
</protein>
<feature type="domain" description="MftR C-terminal" evidence="5">
    <location>
        <begin position="106"/>
        <end position="191"/>
    </location>
</feature>
<dbReference type="InterPro" id="IPR050109">
    <property type="entry name" value="HTH-type_TetR-like_transc_reg"/>
</dbReference>
<gene>
    <name evidence="6" type="ORF">AB8O55_10775</name>
</gene>
<keyword evidence="7" id="KW-1185">Reference proteome</keyword>
<evidence type="ECO:0000256" key="3">
    <source>
        <dbReference type="ARBA" id="ARBA00023163"/>
    </source>
</evidence>
<dbReference type="Pfam" id="PF00440">
    <property type="entry name" value="TetR_N"/>
    <property type="match status" value="1"/>
</dbReference>
<evidence type="ECO:0000313" key="7">
    <source>
        <dbReference type="Proteomes" id="UP001564626"/>
    </source>
</evidence>
<dbReference type="PANTHER" id="PTHR30055">
    <property type="entry name" value="HTH-TYPE TRANSCRIPTIONAL REGULATOR RUTR"/>
    <property type="match status" value="1"/>
</dbReference>
<dbReference type="InterPro" id="IPR041347">
    <property type="entry name" value="MftR_C"/>
</dbReference>
<evidence type="ECO:0000259" key="4">
    <source>
        <dbReference type="Pfam" id="PF00440"/>
    </source>
</evidence>
<keyword evidence="1" id="KW-0805">Transcription regulation</keyword>
<keyword evidence="2" id="KW-0238">DNA-binding</keyword>
<dbReference type="PANTHER" id="PTHR30055:SF238">
    <property type="entry name" value="MYCOFACTOCIN BIOSYNTHESIS TRANSCRIPTIONAL REGULATOR MFTR-RELATED"/>
    <property type="match status" value="1"/>
</dbReference>
<evidence type="ECO:0000256" key="2">
    <source>
        <dbReference type="ARBA" id="ARBA00023125"/>
    </source>
</evidence>
<accession>A0ABV4CJ58</accession>
<keyword evidence="3" id="KW-0804">Transcription</keyword>
<proteinExistence type="predicted"/>
<evidence type="ECO:0000313" key="6">
    <source>
        <dbReference type="EMBL" id="MEY8039881.1"/>
    </source>
</evidence>
<evidence type="ECO:0000256" key="1">
    <source>
        <dbReference type="ARBA" id="ARBA00023015"/>
    </source>
</evidence>
<dbReference type="InterPro" id="IPR001647">
    <property type="entry name" value="HTH_TetR"/>
</dbReference>
<sequence length="195" mass="21222">MSAKRPGRPPLTEGRKAEIRRDIARAAVRLFTTRGVAATSAEEIASEAGVSLRTLWRYFPGAGKENCVRPLLSTGIEEVARALAGWSPDEDLPEALERLPRPELADVDTMLDLVRLTRTEPGVRAVWLRAHQDAEPVFAAGIAERSGRDPGDLDVKVEAAVVNAAMRVAVEHSADQVSPDLWGALRTALRATTRR</sequence>
<reference evidence="6 7" key="1">
    <citation type="submission" date="2024-08" db="EMBL/GenBank/DDBJ databases">
        <title>Genome mining of Saccharopolyspora cebuensis PGLac3 from Nigerian medicinal plant.</title>
        <authorList>
            <person name="Ezeobiora C.E."/>
            <person name="Igbokwe N.H."/>
            <person name="Amin D.H."/>
            <person name="Mendie U.E."/>
        </authorList>
    </citation>
    <scope>NUCLEOTIDE SEQUENCE [LARGE SCALE GENOMIC DNA]</scope>
    <source>
        <strain evidence="6 7">PGLac3</strain>
    </source>
</reference>
<dbReference type="InterPro" id="IPR009057">
    <property type="entry name" value="Homeodomain-like_sf"/>
</dbReference>
<dbReference type="EMBL" id="JBGEHV010000015">
    <property type="protein sequence ID" value="MEY8039881.1"/>
    <property type="molecule type" value="Genomic_DNA"/>
</dbReference>
<comment type="caution">
    <text evidence="6">The sequence shown here is derived from an EMBL/GenBank/DDBJ whole genome shotgun (WGS) entry which is preliminary data.</text>
</comment>
<dbReference type="SUPFAM" id="SSF46689">
    <property type="entry name" value="Homeodomain-like"/>
    <property type="match status" value="1"/>
</dbReference>